<feature type="domain" description="DUF5753" evidence="1">
    <location>
        <begin position="123"/>
        <end position="298"/>
    </location>
</feature>
<reference evidence="2 3" key="1">
    <citation type="submission" date="2018-12" db="EMBL/GenBank/DDBJ databases">
        <title>Draft genome sequence of Embleya hyalina NBRC 13850T.</title>
        <authorList>
            <person name="Komaki H."/>
            <person name="Hosoyama A."/>
            <person name="Kimura A."/>
            <person name="Ichikawa N."/>
            <person name="Tamura T."/>
        </authorList>
    </citation>
    <scope>NUCLEOTIDE SEQUENCE [LARGE SCALE GENOMIC DNA]</scope>
    <source>
        <strain evidence="2 3">NBRC 13850</strain>
    </source>
</reference>
<evidence type="ECO:0000313" key="3">
    <source>
        <dbReference type="Proteomes" id="UP000286931"/>
    </source>
</evidence>
<gene>
    <name evidence="2" type="ORF">EHYA_07668</name>
</gene>
<evidence type="ECO:0000259" key="1">
    <source>
        <dbReference type="Pfam" id="PF19054"/>
    </source>
</evidence>
<proteinExistence type="predicted"/>
<keyword evidence="3" id="KW-1185">Reference proteome</keyword>
<dbReference type="Proteomes" id="UP000286931">
    <property type="component" value="Unassembled WGS sequence"/>
</dbReference>
<comment type="caution">
    <text evidence="2">The sequence shown here is derived from an EMBL/GenBank/DDBJ whole genome shotgun (WGS) entry which is preliminary data.</text>
</comment>
<name>A0A401YZ78_9ACTN</name>
<protein>
    <submittedName>
        <fullName evidence="2">Transcriptional regulator</fullName>
    </submittedName>
</protein>
<dbReference type="RefSeq" id="WP_307721586.1">
    <property type="nucleotide sequence ID" value="NZ_BIFH01000035.1"/>
</dbReference>
<dbReference type="Pfam" id="PF19054">
    <property type="entry name" value="DUF5753"/>
    <property type="match status" value="1"/>
</dbReference>
<evidence type="ECO:0000313" key="2">
    <source>
        <dbReference type="EMBL" id="GCD99944.1"/>
    </source>
</evidence>
<organism evidence="2 3">
    <name type="scientific">Embleya hyalina</name>
    <dbReference type="NCBI Taxonomy" id="516124"/>
    <lineage>
        <taxon>Bacteria</taxon>
        <taxon>Bacillati</taxon>
        <taxon>Actinomycetota</taxon>
        <taxon>Actinomycetes</taxon>
        <taxon>Kitasatosporales</taxon>
        <taxon>Streptomycetaceae</taxon>
        <taxon>Embleya</taxon>
    </lineage>
</organism>
<sequence length="337" mass="37534">MKRSIKPGNPMFVAARHLRKWYSQQAFADAYDRVARAEGIKISISARQVRRWESADPPWPHPDARRVLTAMFGLSLEELGFRAPYDLAAVERAALSPRDTSGTEREDDEGWRNLLDDIPERLGQLIRLERDAISLWSYETLMIPGLLQSPTYALSAAQMRNPTIPSSAAYERMCIRMQRSERLMRSGRPASFIVSEAALHQPIGGLAVLAEQMGHLLALASENPQVSIQVLPLDAAFVVPSPCLLLEMSPGRMVAWLEQLTGSVLVESPDDVMSFRAVFERLSTTALPSVATLERIDERRRALCTAAEVAVHQAGAPLRTRTPTIVSKSRPWEPLSE</sequence>
<dbReference type="AlphaFoldDB" id="A0A401YZ78"/>
<accession>A0A401YZ78</accession>
<dbReference type="InterPro" id="IPR043917">
    <property type="entry name" value="DUF5753"/>
</dbReference>
<dbReference type="EMBL" id="BIFH01000035">
    <property type="protein sequence ID" value="GCD99944.1"/>
    <property type="molecule type" value="Genomic_DNA"/>
</dbReference>